<feature type="compositionally biased region" description="Polar residues" evidence="14">
    <location>
        <begin position="1215"/>
        <end position="1233"/>
    </location>
</feature>
<feature type="compositionally biased region" description="Polar residues" evidence="14">
    <location>
        <begin position="2060"/>
        <end position="2075"/>
    </location>
</feature>
<feature type="region of interest" description="Disordered" evidence="14">
    <location>
        <begin position="1701"/>
        <end position="1797"/>
    </location>
</feature>
<feature type="compositionally biased region" description="Polar residues" evidence="14">
    <location>
        <begin position="2351"/>
        <end position="2369"/>
    </location>
</feature>
<reference evidence="17" key="1">
    <citation type="submission" date="2025-08" db="UniProtKB">
        <authorList>
            <consortium name="RefSeq"/>
        </authorList>
    </citation>
    <scope>IDENTIFICATION</scope>
    <source>
        <tissue evidence="17">Whole larvae</tissue>
    </source>
</reference>
<feature type="compositionally biased region" description="Basic and acidic residues" evidence="14">
    <location>
        <begin position="2083"/>
        <end position="2097"/>
    </location>
</feature>
<comment type="catalytic activity">
    <reaction evidence="13">
        <text>a 5-methyl-2'-deoxycytidine in DNA + 2-oxoglutarate + O2 = a 5-hydroxymethyl-2'-deoxycytidine in DNA + succinate + CO2</text>
        <dbReference type="Rhea" id="RHEA:52636"/>
        <dbReference type="Rhea" id="RHEA-COMP:11370"/>
        <dbReference type="Rhea" id="RHEA-COMP:13315"/>
        <dbReference type="ChEBI" id="CHEBI:15379"/>
        <dbReference type="ChEBI" id="CHEBI:16526"/>
        <dbReference type="ChEBI" id="CHEBI:16810"/>
        <dbReference type="ChEBI" id="CHEBI:30031"/>
        <dbReference type="ChEBI" id="CHEBI:85454"/>
        <dbReference type="ChEBI" id="CHEBI:136731"/>
        <dbReference type="EC" id="1.14.11.80"/>
    </reaction>
</comment>
<feature type="region of interest" description="Disordered" evidence="14">
    <location>
        <begin position="894"/>
        <end position="933"/>
    </location>
</feature>
<feature type="compositionally biased region" description="Polar residues" evidence="14">
    <location>
        <begin position="1721"/>
        <end position="1758"/>
    </location>
</feature>
<keyword evidence="5 12" id="KW-0863">Zinc-finger</keyword>
<accession>A0ABM3MGU3</accession>
<dbReference type="EC" id="1.14.11.80" evidence="13"/>
<feature type="compositionally biased region" description="Polar residues" evidence="14">
    <location>
        <begin position="611"/>
        <end position="626"/>
    </location>
</feature>
<feature type="compositionally biased region" description="Polar residues" evidence="14">
    <location>
        <begin position="758"/>
        <end position="767"/>
    </location>
</feature>
<feature type="compositionally biased region" description="Pro residues" evidence="14">
    <location>
        <begin position="500"/>
        <end position="514"/>
    </location>
</feature>
<keyword evidence="9 13" id="KW-0408">Iron</keyword>
<evidence type="ECO:0000256" key="14">
    <source>
        <dbReference type="SAM" id="MobiDB-lite"/>
    </source>
</evidence>
<comment type="function">
    <text evidence="13">Dioxygenase that catalyzes the conversion of the modified genomic base 5-methylcytosine (5mC) into 5-hydroxymethylcytosine (5hmC) and plays a key role in epigenetic chromatin reprogramming during embryonic development.</text>
</comment>
<feature type="compositionally biased region" description="Polar residues" evidence="14">
    <location>
        <begin position="1995"/>
        <end position="2020"/>
    </location>
</feature>
<proteinExistence type="inferred from homology"/>
<comment type="catalytic activity">
    <reaction evidence="11 13">
        <text>a 5-hydroxymethyl-2'-deoxycytidine in DNA + 2-oxoglutarate + O2 = a 5-formyl-2'-deoxycytidine in DNA + succinate + CO2 + H2O</text>
        <dbReference type="Rhea" id="RHEA:53828"/>
        <dbReference type="Rhea" id="RHEA-COMP:13315"/>
        <dbReference type="Rhea" id="RHEA-COMP:13656"/>
        <dbReference type="ChEBI" id="CHEBI:15377"/>
        <dbReference type="ChEBI" id="CHEBI:15379"/>
        <dbReference type="ChEBI" id="CHEBI:16526"/>
        <dbReference type="ChEBI" id="CHEBI:16810"/>
        <dbReference type="ChEBI" id="CHEBI:30031"/>
        <dbReference type="ChEBI" id="CHEBI:136731"/>
        <dbReference type="ChEBI" id="CHEBI:137731"/>
        <dbReference type="EC" id="1.14.11.80"/>
    </reaction>
</comment>
<keyword evidence="16" id="KW-1185">Reference proteome</keyword>
<feature type="compositionally biased region" description="Polar residues" evidence="14">
    <location>
        <begin position="2101"/>
        <end position="2114"/>
    </location>
</feature>
<dbReference type="PANTHER" id="PTHR23358:SF6">
    <property type="entry name" value="METHYLCYTOSINE DIOXYGENASE TET"/>
    <property type="match status" value="1"/>
</dbReference>
<evidence type="ECO:0000256" key="9">
    <source>
        <dbReference type="ARBA" id="ARBA00023004"/>
    </source>
</evidence>
<keyword evidence="4 13" id="KW-0479">Metal-binding</keyword>
<dbReference type="PROSITE" id="PS51058">
    <property type="entry name" value="ZF_CXXC"/>
    <property type="match status" value="1"/>
</dbReference>
<feature type="region of interest" description="Disordered" evidence="14">
    <location>
        <begin position="1215"/>
        <end position="1241"/>
    </location>
</feature>
<evidence type="ECO:0000256" key="8">
    <source>
        <dbReference type="ARBA" id="ARBA00023002"/>
    </source>
</evidence>
<dbReference type="GO" id="GO:0051213">
    <property type="term" value="F:dioxygenase activity"/>
    <property type="evidence" value="ECO:0007669"/>
    <property type="project" value="UniProtKB-KW"/>
</dbReference>
<evidence type="ECO:0000256" key="7">
    <source>
        <dbReference type="ARBA" id="ARBA00022964"/>
    </source>
</evidence>
<dbReference type="PANTHER" id="PTHR23358">
    <property type="entry name" value="METHYLCYTOSINE DIOXYGENASE TET"/>
    <property type="match status" value="1"/>
</dbReference>
<sequence length="2446" mass="273560">MSETLSSEAGAESAHLPPFSTFGEMADNEQRILTADGRLLDPGWEYYERTGDTVSVIASQPQYRPWESMPLNSKDAILRAGFSASLDYQPVTLQPIPNKLPSFQSQFQTFPETTVIPETGLPSVTPVPVTASPTPSASPSQLTQLTQLTTPSSPAHLTTLAQVTPLSTTLTTLSPVNATTFHTLTAVNARSYPIIPAPLQARELAPAGQTYIDDRHIQLYQPNIATINAFPTQNGILHQNGTIIHQNGSLLQNIQSPTVVHVLKNEPFDVKALQDKYTPNGLHHSNFQNPMLIDNGYEKKNGFGSGSSPTRSDFRKKERRKMRANSSESDGSNMEVGSESSGQVAAVSSTAGFKSPMHGAPPMATGPMELDDISSEKQFFASQTKKKRKRCGECIGCQRKDNCGDCAPCRNDKSHQICKQRRCEKLTEKKLILGPDGTLQTVKSESRRGRGRGRSTTTPVLQDIKSYRGRKPLGTGVPGAPTVPGVPGLSPGVPAAASPSPAPQAPAAPSPAPATTPGMKQEHPSQPMAPMPFYAGDPNRFPSAWQTDPSQGWQNQFIQQLPTQTGQTTLDYQGNHTAYTTSPHYQANTTYAVQNVATTFDVTNNTYYQTGVQSVPTQRPPSTNRGAYTPVPSPRAPHYTTEYQQQYAQQAPTPGATSGNDSRPASAASFQNSVPTTAAPVYTVSQQNYERTEYTTEHTEEYTNQENSTGDTSNEGERQEQNTPNGQHSGNAEPGYLQGSNGPRASLDCSGYPGGYNSGQYRENGQTQNQNEWQQRQWQHNQRIQNQQMQNQQQIQNQQLQNQQQQIQNQQQQIQNQQLQNQQQLQKQQQQMQNQQQQQMQNQQQQMQNQQQQIQNQLQNQQMQQQRQDESDQQMFSQSDRVNLNSRLKTMILNKQNHTRDGTNTPPDKGDPGEGPPRVIDDRKGGVVSVNDDRNNTGHFLSYSHHLRDNYRLGEQVYSVAGNYSQNAHAYSMNEFGGGGHHVWEGGTNIPRGYDKHASSKNVSKTPQKLPSYADVRSQFSTYSNAPYEAQKFAEAYGSDSNYNQQDSKDFQSKMLIGPVSEMNQQINNPTRDTNAQRKAYDNREAYDAKFRHPSAPLIPKLEISDNYQYHKDDRLIKNDHHLVNHNLYPKQNDQTLNNLYREYPNGMVARSQQSTALPPISTIKQENFGSKSQGFQNFQNSFGGYERTPDPSETYSHIPRLHENMGFQKYNRNYNGINTNKESESKANSGRSTPADPKPPYYIEQIKSEHSPPGHKIYKNICYNQPPRNEPYLFRGDGGPVIFRNEVGYSCCRQGSTKKPPPEHLRDGACPGFQTKDEIIEDDPEQADKADPKTVSKPSTPIPEPIAKNPKENQFNYSKEYLENLERLRNNSRTEVPDCNCFPADKNPPEPGSYYTHLGAASSLADLRKDLEARTGLSGKELRIEKVCYTGKEGKSPQGCPMAKWVIRRANYTEKVLVVVKYRNGHKCATSWIVVCLVAWEGIPQSEADLDYTLLSHKLNRYGLPTTRRCATNENRTCACQGLDPETCGASYSFGCSWSMYYNGCKYARSKTVRKFRLSVKSEESEIEERMHVLATLLSPLYMNLAPKSFENQCQFEKEASDCRLGFKPGRPFSGVTACIDFCAHAHRDLHNMHNGCTAVVTLARHRGLQRAPDEQLHVLPLYVLDTTDEFGSKDGQDEKVKSGALDVLDKYPMEVRVRSVPLQPCRRHGKKRKDEENADSNNSTNNAQQSPSNNQKKPQQCSTTAPRTPQPADTRNASPRSQSSASPRAQTPALNQSNPSAFTNNSQYNSAFVNPSNMHNQNSNIMNSNLGNPALLDMATMIDNFTDAQLQSNQISSTVLDSPYNPYDQSYNLHHQNSIYNQNAVQSIVEGNCQNTNQNQLPSFAAGLQKRHHQFNSNNTGQMNNMPQNQWPDFPNTEMFNNVVKEDPDSTTAHLNIPPNYSPDSNRSETNSDQLSQKNIAEPEKQNILANKLPEFDMPNSPRLTEIAQNIQNTPESPAPSQGSELKSPNNDLMNTSPDVRKSVWKSPDSKSWDAKPKEQLTTENENSLFRVPKSRPPSRSQHPSDGVENSTFLKPYPPSDRPHLSQGYEHRSPYDNRAPNNTAHQTSGPQTNFTISHEEVNQNTAVMNKPPHEFSGNNFHPINQNAYSNQTPIQGYGNYPQMPNAYPFPPNPYGHFNPYENTYNDYNSLAYYNAEKYKREELLRNSHCYNSYGYQYNPNFTPNFYQNPNPNWCQSSPNWCLYPPPFSIPYPPEPPKAEPIGEVTDFTDNLECFKDSQMGGVAIALGHGSVLFECAKHEMHSTTAVKNPNRINPTRISLVFYQHRNLNRPKHGLEEWEEKMRLKKLGLNPSTPNATGQNSNSASPATTPGPEQRHTPVSEKWKNSEDTIPGGYSSLAALVEATNAAKKKGQLMLRTETQTTMSWTTLFPMHPCTVTGPYQESAT</sequence>
<keyword evidence="8 13" id="KW-0560">Oxidoreductase</keyword>
<feature type="compositionally biased region" description="Low complexity" evidence="14">
    <location>
        <begin position="472"/>
        <end position="499"/>
    </location>
</feature>
<dbReference type="InterPro" id="IPR040175">
    <property type="entry name" value="TET1/2/3"/>
</dbReference>
<feature type="region of interest" description="Disordered" evidence="14">
    <location>
        <begin position="1930"/>
        <end position="1965"/>
    </location>
</feature>
<comment type="cofactor">
    <cofactor evidence="13">
        <name>Fe(2+)</name>
        <dbReference type="ChEBI" id="CHEBI:29033"/>
    </cofactor>
    <text evidence="13">Binds 1 Fe(2+) ion per subunit.</text>
</comment>
<keyword evidence="6 13" id="KW-0862">Zinc</keyword>
<evidence type="ECO:0000256" key="13">
    <source>
        <dbReference type="RuleBase" id="RU367064"/>
    </source>
</evidence>
<feature type="compositionally biased region" description="Basic and acidic residues" evidence="14">
    <location>
        <begin position="2374"/>
        <end position="2388"/>
    </location>
</feature>
<feature type="compositionally biased region" description="Low complexity" evidence="14">
    <location>
        <begin position="768"/>
        <end position="785"/>
    </location>
</feature>
<feature type="compositionally biased region" description="Low complexity" evidence="14">
    <location>
        <begin position="1759"/>
        <end position="1772"/>
    </location>
</feature>
<feature type="compositionally biased region" description="Basic and acidic residues" evidence="14">
    <location>
        <begin position="2030"/>
        <end position="2043"/>
    </location>
</feature>
<keyword evidence="3" id="KW-0158">Chromosome</keyword>
<feature type="compositionally biased region" description="Polar residues" evidence="14">
    <location>
        <begin position="1944"/>
        <end position="1961"/>
    </location>
</feature>
<feature type="region of interest" description="Disordered" evidence="14">
    <location>
        <begin position="855"/>
        <end position="877"/>
    </location>
</feature>
<feature type="compositionally biased region" description="Polar residues" evidence="14">
    <location>
        <begin position="1774"/>
        <end position="1797"/>
    </location>
</feature>
<dbReference type="Proteomes" id="UP001652740">
    <property type="component" value="Unplaced"/>
</dbReference>
<feature type="compositionally biased region" description="Basic and acidic residues" evidence="14">
    <location>
        <begin position="919"/>
        <end position="933"/>
    </location>
</feature>
<feature type="domain" description="CXXC-type" evidence="15">
    <location>
        <begin position="384"/>
        <end position="424"/>
    </location>
</feature>
<evidence type="ECO:0000256" key="5">
    <source>
        <dbReference type="ARBA" id="ARBA00022771"/>
    </source>
</evidence>
<dbReference type="GeneID" id="113511908"/>
<feature type="compositionally biased region" description="Polar residues" evidence="14">
    <location>
        <begin position="704"/>
        <end position="713"/>
    </location>
</feature>
<evidence type="ECO:0000256" key="10">
    <source>
        <dbReference type="ARBA" id="ARBA00047840"/>
    </source>
</evidence>
<gene>
    <name evidence="17" type="primary">LOC113511908</name>
</gene>
<feature type="region of interest" description="Disordered" evidence="14">
    <location>
        <begin position="467"/>
        <end position="536"/>
    </location>
</feature>
<evidence type="ECO:0000256" key="3">
    <source>
        <dbReference type="ARBA" id="ARBA00022454"/>
    </source>
</evidence>
<feature type="compositionally biased region" description="Polar residues" evidence="14">
    <location>
        <begin position="655"/>
        <end position="676"/>
    </location>
</feature>
<evidence type="ECO:0000256" key="6">
    <source>
        <dbReference type="ARBA" id="ARBA00022833"/>
    </source>
</evidence>
<dbReference type="CDD" id="cd18892">
    <property type="entry name" value="TET"/>
    <property type="match status" value="1"/>
</dbReference>
<feature type="compositionally biased region" description="Polar residues" evidence="14">
    <location>
        <begin position="721"/>
        <end position="730"/>
    </location>
</feature>
<feature type="region of interest" description="Disordered" evidence="14">
    <location>
        <begin position="611"/>
        <end position="785"/>
    </location>
</feature>
<evidence type="ECO:0000259" key="15">
    <source>
        <dbReference type="PROSITE" id="PS51058"/>
    </source>
</evidence>
<dbReference type="InterPro" id="IPR024779">
    <property type="entry name" value="2OGFeDO_JBP1/TET_oxygenase_dom"/>
</dbReference>
<feature type="compositionally biased region" description="Low complexity" evidence="14">
    <location>
        <begin position="855"/>
        <end position="866"/>
    </location>
</feature>
<keyword evidence="7 13" id="KW-0223">Dioxygenase</keyword>
<evidence type="ECO:0000313" key="16">
    <source>
        <dbReference type="Proteomes" id="UP001652740"/>
    </source>
</evidence>
<dbReference type="InterPro" id="IPR046942">
    <property type="entry name" value="TET_oxygenase"/>
</dbReference>
<feature type="region of interest" description="Disordered" evidence="14">
    <location>
        <begin position="1324"/>
        <end position="1352"/>
    </location>
</feature>
<organism evidence="16 17">
    <name type="scientific">Galleria mellonella</name>
    <name type="common">Greater wax moth</name>
    <dbReference type="NCBI Taxonomy" id="7137"/>
    <lineage>
        <taxon>Eukaryota</taxon>
        <taxon>Metazoa</taxon>
        <taxon>Ecdysozoa</taxon>
        <taxon>Arthropoda</taxon>
        <taxon>Hexapoda</taxon>
        <taxon>Insecta</taxon>
        <taxon>Pterygota</taxon>
        <taxon>Neoptera</taxon>
        <taxon>Endopterygota</taxon>
        <taxon>Lepidoptera</taxon>
        <taxon>Glossata</taxon>
        <taxon>Ditrysia</taxon>
        <taxon>Pyraloidea</taxon>
        <taxon>Pyralidae</taxon>
        <taxon>Galleriinae</taxon>
        <taxon>Galleria</taxon>
    </lineage>
</organism>
<feature type="region of interest" description="Disordered" evidence="14">
    <location>
        <begin position="2349"/>
        <end position="2391"/>
    </location>
</feature>
<feature type="region of interest" description="Disordered" evidence="14">
    <location>
        <begin position="281"/>
        <end position="347"/>
    </location>
</feature>
<protein>
    <recommendedName>
        <fullName evidence="13">Methylcytosine dioxygenase TET</fullName>
        <ecNumber evidence="13">1.14.11.80</ecNumber>
    </recommendedName>
</protein>
<feature type="region of interest" description="Disordered" evidence="14">
    <location>
        <begin position="1995"/>
        <end position="2114"/>
    </location>
</feature>
<evidence type="ECO:0000256" key="11">
    <source>
        <dbReference type="ARBA" id="ARBA00049431"/>
    </source>
</evidence>
<evidence type="ECO:0000256" key="1">
    <source>
        <dbReference type="ARBA" id="ARBA00004286"/>
    </source>
</evidence>
<comment type="similarity">
    <text evidence="2 13">Belongs to the TET family.</text>
</comment>
<dbReference type="RefSeq" id="XP_052750449.1">
    <property type="nucleotide sequence ID" value="XM_052894489.1"/>
</dbReference>
<feature type="compositionally biased region" description="Basic and acidic residues" evidence="14">
    <location>
        <begin position="690"/>
        <end position="701"/>
    </location>
</feature>
<dbReference type="Pfam" id="PF12851">
    <property type="entry name" value="Tet_JBP"/>
    <property type="match status" value="1"/>
</dbReference>
<evidence type="ECO:0000256" key="12">
    <source>
        <dbReference type="PROSITE-ProRule" id="PRU00509"/>
    </source>
</evidence>
<comment type="cofactor">
    <cofactor evidence="13">
        <name>Zn(2+)</name>
        <dbReference type="ChEBI" id="CHEBI:29105"/>
    </cofactor>
    <text evidence="13">The zinc ions have a structural role.</text>
</comment>
<feature type="region of interest" description="Disordered" evidence="14">
    <location>
        <begin position="1"/>
        <end position="22"/>
    </location>
</feature>
<dbReference type="InterPro" id="IPR002857">
    <property type="entry name" value="Znf_CXXC"/>
</dbReference>
<evidence type="ECO:0000313" key="17">
    <source>
        <dbReference type="RefSeq" id="XP_052750449.1"/>
    </source>
</evidence>
<evidence type="ECO:0000256" key="2">
    <source>
        <dbReference type="ARBA" id="ARBA00007502"/>
    </source>
</evidence>
<feature type="compositionally biased region" description="Polar residues" evidence="14">
    <location>
        <begin position="338"/>
        <end position="347"/>
    </location>
</feature>
<comment type="subcellular location">
    <subcellularLocation>
        <location evidence="1">Chromosome</location>
    </subcellularLocation>
</comment>
<comment type="catalytic activity">
    <reaction evidence="10 13">
        <text>a 5-formyl-2'-deoxycytidine in DNA + 2-oxoglutarate + O2 = a 5-carboxyl-2'-deoxycytidine in DNA + succinate + CO2 + H(+)</text>
        <dbReference type="Rhea" id="RHEA:53832"/>
        <dbReference type="Rhea" id="RHEA-COMP:13656"/>
        <dbReference type="Rhea" id="RHEA-COMP:13657"/>
        <dbReference type="ChEBI" id="CHEBI:15378"/>
        <dbReference type="ChEBI" id="CHEBI:15379"/>
        <dbReference type="ChEBI" id="CHEBI:16526"/>
        <dbReference type="ChEBI" id="CHEBI:16810"/>
        <dbReference type="ChEBI" id="CHEBI:30031"/>
        <dbReference type="ChEBI" id="CHEBI:137731"/>
        <dbReference type="ChEBI" id="CHEBI:137732"/>
        <dbReference type="EC" id="1.14.11.80"/>
    </reaction>
</comment>
<evidence type="ECO:0000256" key="4">
    <source>
        <dbReference type="ARBA" id="ARBA00022723"/>
    </source>
</evidence>
<name>A0ABM3MGU3_GALME</name>
<dbReference type="SMART" id="SM01333">
    <property type="entry name" value="Tet_JBP"/>
    <property type="match status" value="1"/>
</dbReference>